<dbReference type="Proteomes" id="UP000248544">
    <property type="component" value="Unassembled WGS sequence"/>
</dbReference>
<gene>
    <name evidence="2" type="ORF">C1I98_14935</name>
</gene>
<keyword evidence="3" id="KW-1185">Reference proteome</keyword>
<evidence type="ECO:0000313" key="3">
    <source>
        <dbReference type="Proteomes" id="UP000248544"/>
    </source>
</evidence>
<feature type="signal peptide" evidence="1">
    <location>
        <begin position="1"/>
        <end position="33"/>
    </location>
</feature>
<protein>
    <submittedName>
        <fullName evidence="2">Uncharacterized protein</fullName>
    </submittedName>
</protein>
<sequence length="203" mass="21160">MAIPKRTRVPRLRALAAGALTLAFLTASPAANAAGATFTTGAAGGTAAGTSAARDIGNWGEAFGGEVSFHDKPTADNAWYDVPGMTMTFPHEGTYVVTTEVTGQVAAPPNVSIALTQRLLLNDAQVPNGLRPILHHGQAGTGGPSTWTVTTATRTARHFITAAARQTVRVQVRRTSLGSPHPGQPFTGIPAIGVNRIEYLQLR</sequence>
<dbReference type="AlphaFoldDB" id="A0A2W2GC54"/>
<name>A0A2W2GC54_9ACTN</name>
<proteinExistence type="predicted"/>
<dbReference type="EMBL" id="POUA01000100">
    <property type="protein sequence ID" value="PZG45991.1"/>
    <property type="molecule type" value="Genomic_DNA"/>
</dbReference>
<organism evidence="2 3">
    <name type="scientific">Spongiactinospora gelatinilytica</name>
    <dbReference type="NCBI Taxonomy" id="2666298"/>
    <lineage>
        <taxon>Bacteria</taxon>
        <taxon>Bacillati</taxon>
        <taxon>Actinomycetota</taxon>
        <taxon>Actinomycetes</taxon>
        <taxon>Streptosporangiales</taxon>
        <taxon>Streptosporangiaceae</taxon>
        <taxon>Spongiactinospora</taxon>
    </lineage>
</organism>
<keyword evidence="1" id="KW-0732">Signal</keyword>
<evidence type="ECO:0000256" key="1">
    <source>
        <dbReference type="SAM" id="SignalP"/>
    </source>
</evidence>
<comment type="caution">
    <text evidence="2">The sequence shown here is derived from an EMBL/GenBank/DDBJ whole genome shotgun (WGS) entry which is preliminary data.</text>
</comment>
<dbReference type="RefSeq" id="WP_111167793.1">
    <property type="nucleotide sequence ID" value="NZ_POUA01000100.1"/>
</dbReference>
<evidence type="ECO:0000313" key="2">
    <source>
        <dbReference type="EMBL" id="PZG45991.1"/>
    </source>
</evidence>
<reference evidence="2 3" key="1">
    <citation type="submission" date="2018-01" db="EMBL/GenBank/DDBJ databases">
        <title>Draft genome sequence of Sphaerisporangium sp. 7K107.</title>
        <authorList>
            <person name="Sahin N."/>
            <person name="Saygin H."/>
            <person name="Ay H."/>
        </authorList>
    </citation>
    <scope>NUCLEOTIDE SEQUENCE [LARGE SCALE GENOMIC DNA]</scope>
    <source>
        <strain evidence="2 3">7K107</strain>
    </source>
</reference>
<feature type="chain" id="PRO_5015979396" evidence="1">
    <location>
        <begin position="34"/>
        <end position="203"/>
    </location>
</feature>
<accession>A0A2W2GC54</accession>